<dbReference type="RefSeq" id="WP_204043144.1">
    <property type="nucleotide sequence ID" value="NZ_BOOA01000040.1"/>
</dbReference>
<evidence type="ECO:0000313" key="4">
    <source>
        <dbReference type="Proteomes" id="UP000640052"/>
    </source>
</evidence>
<dbReference type="InterPro" id="IPR025507">
    <property type="entry name" value="DUF4394"/>
</dbReference>
<feature type="signal peptide" evidence="1">
    <location>
        <begin position="1"/>
        <end position="24"/>
    </location>
</feature>
<keyword evidence="1" id="KW-0732">Signal</keyword>
<dbReference type="AlphaFoldDB" id="A0A919USI1"/>
<proteinExistence type="predicted"/>
<accession>A0A919USI1</accession>
<reference evidence="3" key="1">
    <citation type="submission" date="2021-01" db="EMBL/GenBank/DDBJ databases">
        <title>Whole genome shotgun sequence of Acrocarpospora phusangensis NBRC 108782.</title>
        <authorList>
            <person name="Komaki H."/>
            <person name="Tamura T."/>
        </authorList>
    </citation>
    <scope>NUCLEOTIDE SEQUENCE</scope>
    <source>
        <strain evidence="3">NBRC 108782</strain>
    </source>
</reference>
<feature type="domain" description="DUF4394" evidence="2">
    <location>
        <begin position="45"/>
        <end position="280"/>
    </location>
</feature>
<feature type="chain" id="PRO_5037494450" description="DUF4394 domain-containing protein" evidence="1">
    <location>
        <begin position="25"/>
        <end position="286"/>
    </location>
</feature>
<sequence length="286" mass="29113">MRRTLATGLLALAAVTVAAVPASAAVATKAGIADIKVIGLTSTQRLVIFEAGGPGSTFVIGKVAGLKGDRKLVGIDYRVQDGKLYGVGDKGGVYVVNATNARTAKVSQLTVALSGKSFGVDFNPAANRLRVISDNGQNLRHNIDDPMGAPAAGSTVADGPLTNLPVPPATTGAKATGVTAAAYTNNDLNPATATTLFDLAPDQVVIQSPANAGSLAPTGKLGLTISGDAGFDIYSTRTANRGYATLKSTGGYRFYTVDLLTGRASSLGAFPAKRQVVDIAIPLKQN</sequence>
<organism evidence="3 4">
    <name type="scientific">Acrocarpospora phusangensis</name>
    <dbReference type="NCBI Taxonomy" id="1070424"/>
    <lineage>
        <taxon>Bacteria</taxon>
        <taxon>Bacillati</taxon>
        <taxon>Actinomycetota</taxon>
        <taxon>Actinomycetes</taxon>
        <taxon>Streptosporangiales</taxon>
        <taxon>Streptosporangiaceae</taxon>
        <taxon>Acrocarpospora</taxon>
    </lineage>
</organism>
<evidence type="ECO:0000256" key="1">
    <source>
        <dbReference type="SAM" id="SignalP"/>
    </source>
</evidence>
<evidence type="ECO:0000259" key="2">
    <source>
        <dbReference type="Pfam" id="PF14339"/>
    </source>
</evidence>
<dbReference type="Pfam" id="PF14339">
    <property type="entry name" value="DUF4394"/>
    <property type="match status" value="1"/>
</dbReference>
<dbReference type="Proteomes" id="UP000640052">
    <property type="component" value="Unassembled WGS sequence"/>
</dbReference>
<evidence type="ECO:0000313" key="3">
    <source>
        <dbReference type="EMBL" id="GIH26465.1"/>
    </source>
</evidence>
<name>A0A919USI1_9ACTN</name>
<gene>
    <name evidence="3" type="ORF">Aph01nite_47750</name>
</gene>
<protein>
    <recommendedName>
        <fullName evidence="2">DUF4394 domain-containing protein</fullName>
    </recommendedName>
</protein>
<dbReference type="EMBL" id="BOOA01000040">
    <property type="protein sequence ID" value="GIH26465.1"/>
    <property type="molecule type" value="Genomic_DNA"/>
</dbReference>
<keyword evidence="4" id="KW-1185">Reference proteome</keyword>
<comment type="caution">
    <text evidence="3">The sequence shown here is derived from an EMBL/GenBank/DDBJ whole genome shotgun (WGS) entry which is preliminary data.</text>
</comment>